<sequence>MRKGANFHTTTSSRLKRDYLIKEVGLLAANIVNSRDASYKRLWVPKKSYSPA</sequence>
<evidence type="ECO:0000313" key="2">
    <source>
        <dbReference type="Proteomes" id="UP000177798"/>
    </source>
</evidence>
<proteinExistence type="predicted"/>
<reference evidence="2" key="1">
    <citation type="journal article" date="2017" name="Genome Biol. Evol.">
        <title>The complete genome sequence of the phytopathogenic fungus Sclerotinia sclerotiorum reveals insights into the genome architecture of broad host range pathogens.</title>
        <authorList>
            <person name="Derbyshire M."/>
            <person name="Denton-Giles M."/>
            <person name="Hegedus D."/>
            <person name="Seifbarghy S."/>
            <person name="Rollins J."/>
            <person name="van Kan J."/>
            <person name="Seidl M.F."/>
            <person name="Faino L."/>
            <person name="Mbengue M."/>
            <person name="Navaud O."/>
            <person name="Raffaele S."/>
            <person name="Hammond-Kosack K."/>
            <person name="Heard S."/>
            <person name="Oliver R."/>
        </authorList>
    </citation>
    <scope>NUCLEOTIDE SEQUENCE [LARGE SCALE GENOMIC DNA]</scope>
    <source>
        <strain evidence="2">ATCC 18683 / 1980 / Ss-1</strain>
    </source>
</reference>
<dbReference type="Proteomes" id="UP000177798">
    <property type="component" value="Chromosome 5"/>
</dbReference>
<accession>A0A1D9Q3T2</accession>
<organism evidence="1 2">
    <name type="scientific">Sclerotinia sclerotiorum (strain ATCC 18683 / 1980 / Ss-1)</name>
    <name type="common">White mold</name>
    <name type="synonym">Whetzelinia sclerotiorum</name>
    <dbReference type="NCBI Taxonomy" id="665079"/>
    <lineage>
        <taxon>Eukaryota</taxon>
        <taxon>Fungi</taxon>
        <taxon>Dikarya</taxon>
        <taxon>Ascomycota</taxon>
        <taxon>Pezizomycotina</taxon>
        <taxon>Leotiomycetes</taxon>
        <taxon>Helotiales</taxon>
        <taxon>Sclerotiniaceae</taxon>
        <taxon>Sclerotinia</taxon>
    </lineage>
</organism>
<protein>
    <submittedName>
        <fullName evidence="1">Uncharacterized protein</fullName>
    </submittedName>
</protein>
<dbReference type="EMBL" id="CP017818">
    <property type="protein sequence ID" value="APA09620.1"/>
    <property type="molecule type" value="Genomic_DNA"/>
</dbReference>
<evidence type="ECO:0000313" key="1">
    <source>
        <dbReference type="EMBL" id="APA09620.1"/>
    </source>
</evidence>
<dbReference type="AlphaFoldDB" id="A0A1D9Q3T2"/>
<gene>
    <name evidence="1" type="ORF">sscle_05g043900</name>
</gene>
<name>A0A1D9Q3T2_SCLS1</name>
<dbReference type="VEuPathDB" id="FungiDB:sscle_05g043900"/>